<sequence>MFDLFVAVLAAGIQSASGGSVSTGSVTVAPVEVPSQPTEMALVAEPQVPSGQFTTAVEVKPILGMTKGNWISVREFDGQDLLYVTHLWAWRCGLLEMKLGINGATPEVWPLPECHLDQGAPNGITDADGLPYRSFELGSVNRIEVHITYDDLTKEQVIFNRMGQPQN</sequence>
<keyword evidence="2" id="KW-1185">Reference proteome</keyword>
<dbReference type="RefSeq" id="WP_167685532.1">
    <property type="nucleotide sequence ID" value="NZ_QHLQ01000023.1"/>
</dbReference>
<dbReference type="Proteomes" id="UP001429564">
    <property type="component" value="Unassembled WGS sequence"/>
</dbReference>
<name>A0ABX0WB82_9RHOB</name>
<protein>
    <submittedName>
        <fullName evidence="1">Uncharacterized protein</fullName>
    </submittedName>
</protein>
<proteinExistence type="predicted"/>
<gene>
    <name evidence="1" type="ORF">DL239_18290</name>
</gene>
<organism evidence="1 2">
    <name type="scientific">Parasedimentitalea denitrificans</name>
    <dbReference type="NCBI Taxonomy" id="2211118"/>
    <lineage>
        <taxon>Bacteria</taxon>
        <taxon>Pseudomonadati</taxon>
        <taxon>Pseudomonadota</taxon>
        <taxon>Alphaproteobacteria</taxon>
        <taxon>Rhodobacterales</taxon>
        <taxon>Paracoccaceae</taxon>
        <taxon>Parasedimentitalea</taxon>
    </lineage>
</organism>
<accession>A0ABX0WB82</accession>
<reference evidence="1 2" key="1">
    <citation type="submission" date="2018-05" db="EMBL/GenBank/DDBJ databases">
        <authorList>
            <person name="Zhang Y.-J."/>
        </authorList>
    </citation>
    <scope>NUCLEOTIDE SEQUENCE [LARGE SCALE GENOMIC DNA]</scope>
    <source>
        <strain evidence="1 2">CY04</strain>
    </source>
</reference>
<evidence type="ECO:0000313" key="1">
    <source>
        <dbReference type="EMBL" id="NIZ62920.1"/>
    </source>
</evidence>
<comment type="caution">
    <text evidence="1">The sequence shown here is derived from an EMBL/GenBank/DDBJ whole genome shotgun (WGS) entry which is preliminary data.</text>
</comment>
<evidence type="ECO:0000313" key="2">
    <source>
        <dbReference type="Proteomes" id="UP001429564"/>
    </source>
</evidence>
<dbReference type="EMBL" id="QHLQ01000023">
    <property type="protein sequence ID" value="NIZ62920.1"/>
    <property type="molecule type" value="Genomic_DNA"/>
</dbReference>